<reference evidence="3" key="1">
    <citation type="submission" date="2023-08" db="EMBL/GenBank/DDBJ databases">
        <title>Reference Genome Resource for the Citrus Pathogen Phytophthora citrophthora.</title>
        <authorList>
            <person name="Moller H."/>
            <person name="Coetzee B."/>
            <person name="Rose L.J."/>
            <person name="Van Niekerk J.M."/>
        </authorList>
    </citation>
    <scope>NUCLEOTIDE SEQUENCE</scope>
    <source>
        <strain evidence="3">STE-U-9442</strain>
    </source>
</reference>
<accession>A0AAD9LEQ2</accession>
<evidence type="ECO:0000313" key="4">
    <source>
        <dbReference type="Proteomes" id="UP001259832"/>
    </source>
</evidence>
<dbReference type="EMBL" id="JASMQC010000027">
    <property type="protein sequence ID" value="KAK1933848.1"/>
    <property type="molecule type" value="Genomic_DNA"/>
</dbReference>
<evidence type="ECO:0000256" key="2">
    <source>
        <dbReference type="SAM" id="Phobius"/>
    </source>
</evidence>
<feature type="region of interest" description="Disordered" evidence="1">
    <location>
        <begin position="1"/>
        <end position="23"/>
    </location>
</feature>
<feature type="compositionally biased region" description="Low complexity" evidence="1">
    <location>
        <begin position="331"/>
        <end position="345"/>
    </location>
</feature>
<name>A0AAD9LEQ2_9STRA</name>
<comment type="caution">
    <text evidence="3">The sequence shown here is derived from an EMBL/GenBank/DDBJ whole genome shotgun (WGS) entry which is preliminary data.</text>
</comment>
<dbReference type="Proteomes" id="UP001259832">
    <property type="component" value="Unassembled WGS sequence"/>
</dbReference>
<keyword evidence="2" id="KW-0812">Transmembrane</keyword>
<feature type="compositionally biased region" description="Low complexity" evidence="1">
    <location>
        <begin position="9"/>
        <end position="21"/>
    </location>
</feature>
<organism evidence="3 4">
    <name type="scientific">Phytophthora citrophthora</name>
    <dbReference type="NCBI Taxonomy" id="4793"/>
    <lineage>
        <taxon>Eukaryota</taxon>
        <taxon>Sar</taxon>
        <taxon>Stramenopiles</taxon>
        <taxon>Oomycota</taxon>
        <taxon>Peronosporomycetes</taxon>
        <taxon>Peronosporales</taxon>
        <taxon>Peronosporaceae</taxon>
        <taxon>Phytophthora</taxon>
    </lineage>
</organism>
<feature type="region of interest" description="Disordered" evidence="1">
    <location>
        <begin position="318"/>
        <end position="345"/>
    </location>
</feature>
<feature type="transmembrane region" description="Helical" evidence="2">
    <location>
        <begin position="193"/>
        <end position="214"/>
    </location>
</feature>
<proteinExistence type="predicted"/>
<keyword evidence="2" id="KW-1133">Transmembrane helix</keyword>
<protein>
    <submittedName>
        <fullName evidence="3">Uncharacterized protein</fullName>
    </submittedName>
</protein>
<keyword evidence="2" id="KW-0472">Membrane</keyword>
<keyword evidence="4" id="KW-1185">Reference proteome</keyword>
<sequence>MDSETPAPSATNANETSSSSSLVDVIIPGSTSSDVNVGDSDKSVSSNAGDSCTWYDDGDCTKPRTCRDCLNVLLSSDSCAVDPHGACVSMSAYESYLANRYYYTPLQRYFPSSEYTYCSANDSICATCSEQWNSNFASTGDAGMSSFCTGTNGCVCIADCEVPDWQESVINDQCYPSGSGSGTESGTSMATRITISIFVGVAVAVILAFATWGVRRFVNRGNYEANGKLLIACAHDTGGRSSDCGFAAVIRRETRTVPRPPPAGPQLSLSGWKSLRQNLIDSEHGFVSGSDTVTLQRNIQGSFAPATADNTPEIRLEEGEGYRPASPGGNEQHTQRTTQQERTAL</sequence>
<gene>
    <name evidence="3" type="ORF">P3T76_011608</name>
</gene>
<evidence type="ECO:0000256" key="1">
    <source>
        <dbReference type="SAM" id="MobiDB-lite"/>
    </source>
</evidence>
<evidence type="ECO:0000313" key="3">
    <source>
        <dbReference type="EMBL" id="KAK1933848.1"/>
    </source>
</evidence>
<dbReference type="AlphaFoldDB" id="A0AAD9LEQ2"/>